<organism evidence="1 2">
    <name type="scientific">Ectobacillus funiculus</name>
    <dbReference type="NCBI Taxonomy" id="137993"/>
    <lineage>
        <taxon>Bacteria</taxon>
        <taxon>Bacillati</taxon>
        <taxon>Bacillota</taxon>
        <taxon>Bacilli</taxon>
        <taxon>Bacillales</taxon>
        <taxon>Bacillaceae</taxon>
        <taxon>Ectobacillus</taxon>
    </lineage>
</organism>
<comment type="caution">
    <text evidence="1">The sequence shown here is derived from an EMBL/GenBank/DDBJ whole genome shotgun (WGS) entry which is preliminary data.</text>
</comment>
<protein>
    <submittedName>
        <fullName evidence="1">Uncharacterized protein</fullName>
    </submittedName>
</protein>
<sequence length="64" mass="7316">MNIFHRRVFDTYPAAHMTSSSMTTPRKKGLQLEKTHYNDVIATTGITSIKENTAHVLSIEQLRK</sequence>
<name>A0ABV5W982_9BACI</name>
<evidence type="ECO:0000313" key="2">
    <source>
        <dbReference type="Proteomes" id="UP001589609"/>
    </source>
</evidence>
<proteinExistence type="predicted"/>
<evidence type="ECO:0000313" key="1">
    <source>
        <dbReference type="EMBL" id="MFB9757156.1"/>
    </source>
</evidence>
<keyword evidence="2" id="KW-1185">Reference proteome</keyword>
<dbReference type="EMBL" id="JBHMAF010000005">
    <property type="protein sequence ID" value="MFB9757156.1"/>
    <property type="molecule type" value="Genomic_DNA"/>
</dbReference>
<dbReference type="Proteomes" id="UP001589609">
    <property type="component" value="Unassembled WGS sequence"/>
</dbReference>
<accession>A0ABV5W982</accession>
<reference evidence="1 2" key="1">
    <citation type="submission" date="2024-09" db="EMBL/GenBank/DDBJ databases">
        <authorList>
            <person name="Sun Q."/>
            <person name="Mori K."/>
        </authorList>
    </citation>
    <scope>NUCLEOTIDE SEQUENCE [LARGE SCALE GENOMIC DNA]</scope>
    <source>
        <strain evidence="1 2">JCM 11201</strain>
    </source>
</reference>
<gene>
    <name evidence="1" type="ORF">ACFFMS_01110</name>
</gene>